<reference evidence="2" key="2">
    <citation type="submission" date="2023-06" db="EMBL/GenBank/DDBJ databases">
        <authorList>
            <consortium name="Lawrence Berkeley National Laboratory"/>
            <person name="Haridas S."/>
            <person name="Hensen N."/>
            <person name="Bonometti L."/>
            <person name="Westerberg I."/>
            <person name="Brannstrom I.O."/>
            <person name="Guillou S."/>
            <person name="Cros-Aarteil S."/>
            <person name="Calhoun S."/>
            <person name="Kuo A."/>
            <person name="Mondo S."/>
            <person name="Pangilinan J."/>
            <person name="Riley R."/>
            <person name="Labutti K."/>
            <person name="Andreopoulos B."/>
            <person name="Lipzen A."/>
            <person name="Chen C."/>
            <person name="Yanf M."/>
            <person name="Daum C."/>
            <person name="Ng V."/>
            <person name="Clum A."/>
            <person name="Steindorff A."/>
            <person name="Ohm R."/>
            <person name="Martin F."/>
            <person name="Silar P."/>
            <person name="Natvig D."/>
            <person name="Lalanne C."/>
            <person name="Gautier V."/>
            <person name="Ament-Velasquez S.L."/>
            <person name="Kruys A."/>
            <person name="Hutchinson M.I."/>
            <person name="Powell A.J."/>
            <person name="Barry K."/>
            <person name="Miller A.N."/>
            <person name="Grigoriev I.V."/>
            <person name="Debuchy R."/>
            <person name="Gladieux P."/>
            <person name="Thoren M.H."/>
            <person name="Johannesson H."/>
        </authorList>
    </citation>
    <scope>NUCLEOTIDE SEQUENCE</scope>
    <source>
        <strain evidence="2">SMH4131-1</strain>
    </source>
</reference>
<keyword evidence="3" id="KW-1185">Reference proteome</keyword>
<feature type="region of interest" description="Disordered" evidence="1">
    <location>
        <begin position="58"/>
        <end position="126"/>
    </location>
</feature>
<feature type="compositionally biased region" description="Basic residues" evidence="1">
    <location>
        <begin position="73"/>
        <end position="92"/>
    </location>
</feature>
<protein>
    <submittedName>
        <fullName evidence="2">Uncharacterized protein</fullName>
    </submittedName>
</protein>
<evidence type="ECO:0000313" key="2">
    <source>
        <dbReference type="EMBL" id="KAK3324007.1"/>
    </source>
</evidence>
<proteinExistence type="predicted"/>
<gene>
    <name evidence="2" type="ORF">B0T19DRAFT_427477</name>
</gene>
<evidence type="ECO:0000256" key="1">
    <source>
        <dbReference type="SAM" id="MobiDB-lite"/>
    </source>
</evidence>
<comment type="caution">
    <text evidence="2">The sequence shown here is derived from an EMBL/GenBank/DDBJ whole genome shotgun (WGS) entry which is preliminary data.</text>
</comment>
<feature type="region of interest" description="Disordered" evidence="1">
    <location>
        <begin position="162"/>
        <end position="207"/>
    </location>
</feature>
<feature type="compositionally biased region" description="Basic and acidic residues" evidence="1">
    <location>
        <begin position="187"/>
        <end position="200"/>
    </location>
</feature>
<feature type="compositionally biased region" description="Pro residues" evidence="1">
    <location>
        <begin position="103"/>
        <end position="126"/>
    </location>
</feature>
<dbReference type="Proteomes" id="UP001286456">
    <property type="component" value="Unassembled WGS sequence"/>
</dbReference>
<dbReference type="AlphaFoldDB" id="A0AAE0IFC0"/>
<reference evidence="2" key="1">
    <citation type="journal article" date="2023" name="Mol. Phylogenet. Evol.">
        <title>Genome-scale phylogeny and comparative genomics of the fungal order Sordariales.</title>
        <authorList>
            <person name="Hensen N."/>
            <person name="Bonometti L."/>
            <person name="Westerberg I."/>
            <person name="Brannstrom I.O."/>
            <person name="Guillou S."/>
            <person name="Cros-Aarteil S."/>
            <person name="Calhoun S."/>
            <person name="Haridas S."/>
            <person name="Kuo A."/>
            <person name="Mondo S."/>
            <person name="Pangilinan J."/>
            <person name="Riley R."/>
            <person name="LaButti K."/>
            <person name="Andreopoulos B."/>
            <person name="Lipzen A."/>
            <person name="Chen C."/>
            <person name="Yan M."/>
            <person name="Daum C."/>
            <person name="Ng V."/>
            <person name="Clum A."/>
            <person name="Steindorff A."/>
            <person name="Ohm R.A."/>
            <person name="Martin F."/>
            <person name="Silar P."/>
            <person name="Natvig D.O."/>
            <person name="Lalanne C."/>
            <person name="Gautier V."/>
            <person name="Ament-Velasquez S.L."/>
            <person name="Kruys A."/>
            <person name="Hutchinson M.I."/>
            <person name="Powell A.J."/>
            <person name="Barry K."/>
            <person name="Miller A.N."/>
            <person name="Grigoriev I.V."/>
            <person name="Debuchy R."/>
            <person name="Gladieux P."/>
            <person name="Hiltunen Thoren M."/>
            <person name="Johannesson H."/>
        </authorList>
    </citation>
    <scope>NUCLEOTIDE SEQUENCE</scope>
    <source>
        <strain evidence="2">SMH4131-1</strain>
    </source>
</reference>
<feature type="compositionally biased region" description="Low complexity" evidence="1">
    <location>
        <begin position="93"/>
        <end position="102"/>
    </location>
</feature>
<accession>A0AAE0IFC0</accession>
<sequence length="215" mass="24352">MSRPSLNILATSSNPDGLFPFKPRNLENNPHILNPFFKSVQCRRDNTLHLLLLKPNQHLRAPLHPPGPATLARRPRRAKHPHPTRTIQRHRPLPLLRARAPLHPSPPNRKQRPPNPPPPRLPTTFPLPLPTAHCLLPPNQARNRSLHAHHVLNLAIPRHALHSRHHQPPCTIRRVPPGRNANQHALPNDRHHPVDAAHRQGERHRHAGDCVCAGC</sequence>
<name>A0AAE0IFC0_9PEZI</name>
<evidence type="ECO:0000313" key="3">
    <source>
        <dbReference type="Proteomes" id="UP001286456"/>
    </source>
</evidence>
<organism evidence="2 3">
    <name type="scientific">Cercophora scortea</name>
    <dbReference type="NCBI Taxonomy" id="314031"/>
    <lineage>
        <taxon>Eukaryota</taxon>
        <taxon>Fungi</taxon>
        <taxon>Dikarya</taxon>
        <taxon>Ascomycota</taxon>
        <taxon>Pezizomycotina</taxon>
        <taxon>Sordariomycetes</taxon>
        <taxon>Sordariomycetidae</taxon>
        <taxon>Sordariales</taxon>
        <taxon>Lasiosphaeriaceae</taxon>
        <taxon>Cercophora</taxon>
    </lineage>
</organism>
<dbReference type="EMBL" id="JAUEPO010000004">
    <property type="protein sequence ID" value="KAK3324007.1"/>
    <property type="molecule type" value="Genomic_DNA"/>
</dbReference>